<dbReference type="CDD" id="cd00567">
    <property type="entry name" value="ACAD"/>
    <property type="match status" value="1"/>
</dbReference>
<dbReference type="Pfam" id="PF00441">
    <property type="entry name" value="Acyl-CoA_dh_1"/>
    <property type="match status" value="1"/>
</dbReference>
<dbReference type="InterPro" id="IPR046373">
    <property type="entry name" value="Acyl-CoA_Oxase/DH_mid-dom_sf"/>
</dbReference>
<evidence type="ECO:0000259" key="7">
    <source>
        <dbReference type="Pfam" id="PF02770"/>
    </source>
</evidence>
<dbReference type="Gene3D" id="1.20.140.10">
    <property type="entry name" value="Butyryl-CoA Dehydrogenase, subunit A, domain 3"/>
    <property type="match status" value="1"/>
</dbReference>
<gene>
    <name evidence="9" type="ORF">HOP40_30975</name>
</gene>
<dbReference type="Pfam" id="PF02770">
    <property type="entry name" value="Acyl-CoA_dh_M"/>
    <property type="match status" value="1"/>
</dbReference>
<evidence type="ECO:0000256" key="1">
    <source>
        <dbReference type="ARBA" id="ARBA00001974"/>
    </source>
</evidence>
<sequence length="390" mass="40902">MDFTEKWFGLGAAERALQEEAAALTASVADIAAEADAMSEIHPGMREALRASGLAALMVPAEFGGRGAQVDPLAVCLVREVLMKGSSHLDSMFALQGIGSYAITVGGTDEQRRHWLPRVASMETLAGLALTEDNAGSDLKNVSTTVTEKDGELVVHGEKSFISNAGAADFLVTLVKEELDGGPALSLVLVPSDAPGVSTRPSPELIAPHVLGDVSFDGVVLPPQARLGVPGKAMSLVLSTLAVFRVSVAGAAVGLATGALEEAARHARTREQFGRPLLKHGPVAQLLADSWNDVEMARLLTYQAASAAREDARGALNRSSMAKVAATEAASRVVDRCVQVMGRWGLVANSPIERYYRQARPMRLYEGASEVLKLGIATTLCAEVGPGAAR</sequence>
<keyword evidence="10" id="KW-1185">Reference proteome</keyword>
<evidence type="ECO:0000256" key="3">
    <source>
        <dbReference type="ARBA" id="ARBA00022630"/>
    </source>
</evidence>
<dbReference type="Pfam" id="PF02771">
    <property type="entry name" value="Acyl-CoA_dh_N"/>
    <property type="match status" value="1"/>
</dbReference>
<dbReference type="PANTHER" id="PTHR43884">
    <property type="entry name" value="ACYL-COA DEHYDROGENASE"/>
    <property type="match status" value="1"/>
</dbReference>
<dbReference type="InterPro" id="IPR009100">
    <property type="entry name" value="AcylCoA_DH/oxidase_NM_dom_sf"/>
</dbReference>
<dbReference type="InterPro" id="IPR036250">
    <property type="entry name" value="AcylCo_DH-like_C"/>
</dbReference>
<comment type="cofactor">
    <cofactor evidence="1 5">
        <name>FAD</name>
        <dbReference type="ChEBI" id="CHEBI:57692"/>
    </cofactor>
</comment>
<dbReference type="RefSeq" id="WP_172165905.1">
    <property type="nucleotide sequence ID" value="NZ_CP053564.1"/>
</dbReference>
<dbReference type="SUPFAM" id="SSF47203">
    <property type="entry name" value="Acyl-CoA dehydrogenase C-terminal domain-like"/>
    <property type="match status" value="1"/>
</dbReference>
<proteinExistence type="inferred from homology"/>
<organism evidence="9 10">
    <name type="scientific">Pseudonocardia broussonetiae</name>
    <dbReference type="NCBI Taxonomy" id="2736640"/>
    <lineage>
        <taxon>Bacteria</taxon>
        <taxon>Bacillati</taxon>
        <taxon>Actinomycetota</taxon>
        <taxon>Actinomycetes</taxon>
        <taxon>Pseudonocardiales</taxon>
        <taxon>Pseudonocardiaceae</taxon>
        <taxon>Pseudonocardia</taxon>
    </lineage>
</organism>
<dbReference type="PIRSF" id="PIRSF016578">
    <property type="entry name" value="HsaA"/>
    <property type="match status" value="1"/>
</dbReference>
<keyword evidence="5" id="KW-0560">Oxidoreductase</keyword>
<keyword evidence="4 5" id="KW-0274">FAD</keyword>
<evidence type="ECO:0000259" key="6">
    <source>
        <dbReference type="Pfam" id="PF00441"/>
    </source>
</evidence>
<comment type="similarity">
    <text evidence="2 5">Belongs to the acyl-CoA dehydrogenase family.</text>
</comment>
<feature type="domain" description="Acyl-CoA dehydrogenase/oxidase C-terminal" evidence="6">
    <location>
        <begin position="235"/>
        <end position="378"/>
    </location>
</feature>
<evidence type="ECO:0000313" key="9">
    <source>
        <dbReference type="EMBL" id="QJY49639.1"/>
    </source>
</evidence>
<dbReference type="EMBL" id="CP053564">
    <property type="protein sequence ID" value="QJY49639.1"/>
    <property type="molecule type" value="Genomic_DNA"/>
</dbReference>
<dbReference type="Gene3D" id="2.40.110.10">
    <property type="entry name" value="Butyryl-CoA Dehydrogenase, subunit A, domain 2"/>
    <property type="match status" value="1"/>
</dbReference>
<dbReference type="Gene3D" id="1.10.540.10">
    <property type="entry name" value="Acyl-CoA dehydrogenase/oxidase, N-terminal domain"/>
    <property type="match status" value="1"/>
</dbReference>
<keyword evidence="3 5" id="KW-0285">Flavoprotein</keyword>
<evidence type="ECO:0000313" key="10">
    <source>
        <dbReference type="Proteomes" id="UP000505377"/>
    </source>
</evidence>
<dbReference type="KEGG" id="pbro:HOP40_30975"/>
<dbReference type="PANTHER" id="PTHR43884:SF22">
    <property type="entry name" value="BLR3437 PROTEIN"/>
    <property type="match status" value="1"/>
</dbReference>
<dbReference type="InterPro" id="IPR037069">
    <property type="entry name" value="AcylCoA_DH/ox_N_sf"/>
</dbReference>
<protein>
    <submittedName>
        <fullName evidence="9">Acyl-CoA dehydrogenase family protein</fullName>
    </submittedName>
</protein>
<feature type="domain" description="Acyl-CoA dehydrogenase/oxidase N-terminal" evidence="8">
    <location>
        <begin position="14"/>
        <end position="123"/>
    </location>
</feature>
<dbReference type="InterPro" id="IPR006091">
    <property type="entry name" value="Acyl-CoA_Oxase/DH_mid-dom"/>
</dbReference>
<evidence type="ECO:0000256" key="2">
    <source>
        <dbReference type="ARBA" id="ARBA00009347"/>
    </source>
</evidence>
<name>A0A6M6JT93_9PSEU</name>
<dbReference type="AlphaFoldDB" id="A0A6M6JT93"/>
<reference evidence="9 10" key="1">
    <citation type="submission" date="2020-05" db="EMBL/GenBank/DDBJ databases">
        <authorList>
            <person name="Mo P."/>
        </authorList>
    </citation>
    <scope>NUCLEOTIDE SEQUENCE [LARGE SCALE GENOMIC DNA]</scope>
    <source>
        <strain evidence="9 10">Gen01</strain>
    </source>
</reference>
<dbReference type="Proteomes" id="UP000505377">
    <property type="component" value="Chromosome"/>
</dbReference>
<evidence type="ECO:0000259" key="8">
    <source>
        <dbReference type="Pfam" id="PF02771"/>
    </source>
</evidence>
<evidence type="ECO:0000256" key="4">
    <source>
        <dbReference type="ARBA" id="ARBA00022827"/>
    </source>
</evidence>
<evidence type="ECO:0000256" key="5">
    <source>
        <dbReference type="RuleBase" id="RU362125"/>
    </source>
</evidence>
<dbReference type="GO" id="GO:0003995">
    <property type="term" value="F:acyl-CoA dehydrogenase activity"/>
    <property type="evidence" value="ECO:0007669"/>
    <property type="project" value="TreeGrafter"/>
</dbReference>
<dbReference type="InterPro" id="IPR013786">
    <property type="entry name" value="AcylCoA_DH/ox_N"/>
</dbReference>
<dbReference type="SUPFAM" id="SSF56645">
    <property type="entry name" value="Acyl-CoA dehydrogenase NM domain-like"/>
    <property type="match status" value="1"/>
</dbReference>
<dbReference type="FunFam" id="1.20.140.10:FF:000004">
    <property type="entry name" value="Acyl-CoA dehydrogenase FadE25"/>
    <property type="match status" value="1"/>
</dbReference>
<dbReference type="InterPro" id="IPR009075">
    <property type="entry name" value="AcylCo_DH/oxidase_C"/>
</dbReference>
<accession>A0A6M6JT93</accession>
<feature type="domain" description="Acyl-CoA oxidase/dehydrogenase middle" evidence="7">
    <location>
        <begin position="128"/>
        <end position="205"/>
    </location>
</feature>
<dbReference type="GO" id="GO:0050660">
    <property type="term" value="F:flavin adenine dinucleotide binding"/>
    <property type="evidence" value="ECO:0007669"/>
    <property type="project" value="InterPro"/>
</dbReference>